<evidence type="ECO:0000313" key="3">
    <source>
        <dbReference type="Proteomes" id="UP000000345"/>
    </source>
</evidence>
<sequence length="75" mass="8059">MFTGPIIFGFLLGFILGSRIRDDEFPASTYIVLLLVLILVAWNIGPFPYYTDIPIATGFAAAAAGIVVGKLLLGR</sequence>
<proteinExistence type="predicted"/>
<dbReference type="KEGG" id="mmg:MTBMA_c16300"/>
<dbReference type="STRING" id="79929.MTBMA_c16300"/>
<reference evidence="2 3" key="2">
    <citation type="journal article" date="2010" name="J. Bacteriol.">
        <title>Complete genome sequence of Methanothermobacter marburgensis, a methanoarchaeon model organism.</title>
        <authorList>
            <person name="Liesegang H."/>
            <person name="Kaster A.K."/>
            <person name="Wiezer A."/>
            <person name="Goenrich M."/>
            <person name="Wollherr A."/>
            <person name="Seedorf H."/>
            <person name="Gottschalk G."/>
            <person name="Thauer R.K."/>
        </authorList>
    </citation>
    <scope>NUCLEOTIDE SEQUENCE [LARGE SCALE GENOMIC DNA]</scope>
    <source>
        <strain evidence="3">ATCC BAA-927 / DSM 2133 / JCM 14651 / NBRC 100331 / OCM 82 / Marburg</strain>
    </source>
</reference>
<evidence type="ECO:0000256" key="1">
    <source>
        <dbReference type="SAM" id="Phobius"/>
    </source>
</evidence>
<keyword evidence="1" id="KW-1133">Transmembrane helix</keyword>
<dbReference type="RefSeq" id="WP_013296419.1">
    <property type="nucleotide sequence ID" value="NC_014408.1"/>
</dbReference>
<dbReference type="AlphaFoldDB" id="D9PYB1"/>
<feature type="transmembrane region" description="Helical" evidence="1">
    <location>
        <begin position="6"/>
        <end position="22"/>
    </location>
</feature>
<reference key="1">
    <citation type="submission" date="2009-08" db="EMBL/GenBank/DDBJ databases">
        <title>The genome sequence of Methanothermobacter marburgensis.</title>
        <authorList>
            <person name="Kaster A."/>
            <person name="Seedorf H."/>
            <person name="Goenrich M."/>
            <person name="Wiezer A."/>
            <person name="Liesegang H."/>
            <person name="Thauer R."/>
            <person name="Gottschalk G."/>
        </authorList>
    </citation>
    <scope>NUCLEOTIDE SEQUENCE</scope>
    <source>
        <strain>Marburg</strain>
    </source>
</reference>
<keyword evidence="3" id="KW-1185">Reference proteome</keyword>
<feature type="transmembrane region" description="Helical" evidence="1">
    <location>
        <begin position="53"/>
        <end position="73"/>
    </location>
</feature>
<dbReference type="EMBL" id="CP001710">
    <property type="protein sequence ID" value="ADL59209.1"/>
    <property type="molecule type" value="Genomic_DNA"/>
</dbReference>
<dbReference type="GeneID" id="41327238"/>
<accession>D9PYB1</accession>
<protein>
    <submittedName>
        <fullName evidence="2">Energy-converting hydrogenase B, subunit J</fullName>
    </submittedName>
</protein>
<name>D9PYB1_METTM</name>
<gene>
    <name evidence="2" type="primary">ehbJ</name>
    <name evidence="2" type="ordered locus">MTBMA_c16300</name>
</gene>
<evidence type="ECO:0000313" key="2">
    <source>
        <dbReference type="EMBL" id="ADL59209.1"/>
    </source>
</evidence>
<keyword evidence="1" id="KW-0472">Membrane</keyword>
<feature type="transmembrane region" description="Helical" evidence="1">
    <location>
        <begin position="29"/>
        <end position="47"/>
    </location>
</feature>
<keyword evidence="1" id="KW-0812">Transmembrane</keyword>
<dbReference type="HOGENOM" id="CLU_177466_0_0_2"/>
<dbReference type="PaxDb" id="79929-MTBMA_c16300"/>
<dbReference type="Proteomes" id="UP000000345">
    <property type="component" value="Chromosome"/>
</dbReference>
<organism evidence="2 3">
    <name type="scientific">Methanothermobacter marburgensis (strain ATCC BAA-927 / DSM 2133 / JCM 14651 / NBRC 100331 / OCM 82 / Marburg)</name>
    <name type="common">Methanobacterium thermoautotrophicum</name>
    <dbReference type="NCBI Taxonomy" id="79929"/>
    <lineage>
        <taxon>Archaea</taxon>
        <taxon>Methanobacteriati</taxon>
        <taxon>Methanobacteriota</taxon>
        <taxon>Methanomada group</taxon>
        <taxon>Methanobacteria</taxon>
        <taxon>Methanobacteriales</taxon>
        <taxon>Methanobacteriaceae</taxon>
        <taxon>Methanothermobacter</taxon>
    </lineage>
</organism>
<dbReference type="GeneID" id="9705339"/>